<gene>
    <name evidence="8" type="ORF">NHN17_23650</name>
</gene>
<feature type="domain" description="Alpha-L-rhamnosidase six-hairpin glycosidase" evidence="6">
    <location>
        <begin position="424"/>
        <end position="778"/>
    </location>
</feature>
<feature type="domain" description="Alpha-L-rhamnosidase concanavalin-like" evidence="4">
    <location>
        <begin position="322"/>
        <end position="420"/>
    </location>
</feature>
<evidence type="ECO:0000313" key="8">
    <source>
        <dbReference type="EMBL" id="MCQ1061039.1"/>
    </source>
</evidence>
<dbReference type="InterPro" id="IPR003961">
    <property type="entry name" value="FN3_dom"/>
</dbReference>
<feature type="domain" description="Bacterial alpha-L-rhamnosidase N-terminal" evidence="5">
    <location>
        <begin position="142"/>
        <end position="310"/>
    </location>
</feature>
<dbReference type="InterPro" id="IPR013737">
    <property type="entry name" value="Bac_rhamnosid_N"/>
</dbReference>
<keyword evidence="9" id="KW-1185">Reference proteome</keyword>
<dbReference type="InterPro" id="IPR016007">
    <property type="entry name" value="Alpha_rhamnosid"/>
</dbReference>
<evidence type="ECO:0000259" key="5">
    <source>
        <dbReference type="Pfam" id="PF08531"/>
    </source>
</evidence>
<dbReference type="InterPro" id="IPR008902">
    <property type="entry name" value="Rhamnosid_concanavalin"/>
</dbReference>
<dbReference type="RefSeq" id="WP_255045137.1">
    <property type="nucleotide sequence ID" value="NZ_JANEYT010000106.1"/>
</dbReference>
<dbReference type="InterPro" id="IPR035398">
    <property type="entry name" value="Bac_rhamnosid_C"/>
</dbReference>
<dbReference type="CDD" id="cd00063">
    <property type="entry name" value="FN3"/>
    <property type="match status" value="1"/>
</dbReference>
<accession>A0ABT1N8F0</accession>
<dbReference type="InterPro" id="IPR008928">
    <property type="entry name" value="6-hairpin_glycosidase_sf"/>
</dbReference>
<sequence>MFRIKKVMLEQAQQLGVFDALPLLSWVVECSSDGAYQTQYHVQLAKTPLFDDVLLDSGEVDSDESVNVKFADITLEASTSYFVRVKVWNNVGESTAWSEPKRFLTGLMSKWNAQFISPEIEDEAELSRCFYLRKKFDLSEGKHVNSAVIHMSACGIYKAFLNGEEVGQDELKPGCTSYKKNMLYQTYDVTSQISGNNVVAFHVAPGWYKGRFGFFGERNFYGNKSAIICQLVITYENGETQVVTSDDSWLATASPVIFSEIYDGETYDANCEVVNWLSGDINESDWYRPVSLDLSTTILNPQHASAVRRIEQIEQPKKIISPKGEVILDFGQNLSGFVEFAVNGKVGHKVVLEHFEVLDANGNAYFDNLRSAKQRIEYILDDSGVQSYCSNFSFQGFRYVRVTKYPGVVEPGNFKVHVIHSEMDQTSEFESSNALLNQLHKNIRWGMKSNFVDIPTDCPQRDERMGWTGDAQIFAKTASYLFNTSSFFSKWLTDLNADQLENGGVPHVIPDVLSGRTDHDEFLSTGTHSSAAWGDAAIIIPWTMYVMFANKALLARQYESMCAYVDFMVNNSDEYIFNYKLQFGDWVALDAKEGSYFGATPNDLTATAFFAYSTRLLAKTAKVLGYVDDERQYWALHDKVKSSFNNKFVNVDGSLKARTQTSHILCLHFDLVPDVFKPKVAEGLVALLAENNGSLNTGFVGTPYFCFALSNNGYVEEAYDLLLKETFPSWLHQVKQGATTIWEHWDGIKPDGTMWSPDMNSFNHYAYGSIGDWIYSSVLGIQPTESSPGFKKLRIKPLMTKKLAFAKGRFESNYGDICVEWKHINGDYFSLSITVPFNSSAMIEFDMNDQIVCSNGMTTLGSNVYEVGSGTYLFDIQKKRDNKMSVPADSLFSKMD</sequence>
<dbReference type="Gene3D" id="1.50.10.10">
    <property type="match status" value="1"/>
</dbReference>
<dbReference type="Pfam" id="PF05592">
    <property type="entry name" value="Bac_rhamnosid"/>
    <property type="match status" value="1"/>
</dbReference>
<dbReference type="SUPFAM" id="SSF48208">
    <property type="entry name" value="Six-hairpin glycosidases"/>
    <property type="match status" value="1"/>
</dbReference>
<evidence type="ECO:0000256" key="2">
    <source>
        <dbReference type="ARBA" id="ARBA00012652"/>
    </source>
</evidence>
<evidence type="ECO:0000259" key="4">
    <source>
        <dbReference type="Pfam" id="PF05592"/>
    </source>
</evidence>
<dbReference type="PIRSF" id="PIRSF010631">
    <property type="entry name" value="A-rhamnsds"/>
    <property type="match status" value="1"/>
</dbReference>
<dbReference type="Pfam" id="PF17389">
    <property type="entry name" value="Bac_rhamnosid6H"/>
    <property type="match status" value="1"/>
</dbReference>
<protein>
    <recommendedName>
        <fullName evidence="2">alpha-L-rhamnosidase</fullName>
        <ecNumber evidence="2">3.2.1.40</ecNumber>
    </recommendedName>
</protein>
<evidence type="ECO:0000259" key="6">
    <source>
        <dbReference type="Pfam" id="PF17389"/>
    </source>
</evidence>
<dbReference type="InterPro" id="IPR013783">
    <property type="entry name" value="Ig-like_fold"/>
</dbReference>
<evidence type="ECO:0000256" key="1">
    <source>
        <dbReference type="ARBA" id="ARBA00001445"/>
    </source>
</evidence>
<dbReference type="Pfam" id="PF08531">
    <property type="entry name" value="Bac_rhamnosid_N"/>
    <property type="match status" value="1"/>
</dbReference>
<evidence type="ECO:0000256" key="3">
    <source>
        <dbReference type="ARBA" id="ARBA00022801"/>
    </source>
</evidence>
<dbReference type="Proteomes" id="UP001524460">
    <property type="component" value="Unassembled WGS sequence"/>
</dbReference>
<dbReference type="PANTHER" id="PTHR33307">
    <property type="entry name" value="ALPHA-RHAMNOSIDASE (EUROFUNG)"/>
    <property type="match status" value="1"/>
</dbReference>
<keyword evidence="3 8" id="KW-0378">Hydrolase</keyword>
<dbReference type="Gene3D" id="2.60.420.10">
    <property type="entry name" value="Maltose phosphorylase, domain 3"/>
    <property type="match status" value="1"/>
</dbReference>
<organism evidence="8 9">
    <name type="scientific">Photobacterium pectinilyticum</name>
    <dbReference type="NCBI Taxonomy" id="2906793"/>
    <lineage>
        <taxon>Bacteria</taxon>
        <taxon>Pseudomonadati</taxon>
        <taxon>Pseudomonadota</taxon>
        <taxon>Gammaproteobacteria</taxon>
        <taxon>Vibrionales</taxon>
        <taxon>Vibrionaceae</taxon>
        <taxon>Photobacterium</taxon>
    </lineage>
</organism>
<proteinExistence type="predicted"/>
<evidence type="ECO:0000259" key="7">
    <source>
        <dbReference type="Pfam" id="PF17390"/>
    </source>
</evidence>
<reference evidence="8 9" key="1">
    <citation type="submission" date="2022-07" db="EMBL/GenBank/DDBJ databases">
        <title>Photobacterium pectinilyticum sp. nov., a marine bacterium isolated from surface seawater of Qingdao offshore.</title>
        <authorList>
            <person name="Wang X."/>
        </authorList>
    </citation>
    <scope>NUCLEOTIDE SEQUENCE [LARGE SCALE GENOMIC DNA]</scope>
    <source>
        <strain evidence="8 9">ZSDE20</strain>
    </source>
</reference>
<dbReference type="EMBL" id="JANEYT010000106">
    <property type="protein sequence ID" value="MCQ1061039.1"/>
    <property type="molecule type" value="Genomic_DNA"/>
</dbReference>
<comment type="catalytic activity">
    <reaction evidence="1">
        <text>Hydrolysis of terminal non-reducing alpha-L-rhamnose residues in alpha-L-rhamnosides.</text>
        <dbReference type="EC" id="3.2.1.40"/>
    </reaction>
</comment>
<name>A0ABT1N8F0_9GAMM</name>
<comment type="caution">
    <text evidence="8">The sequence shown here is derived from an EMBL/GenBank/DDBJ whole genome shotgun (WGS) entry which is preliminary data.</text>
</comment>
<feature type="domain" description="Alpha-L-rhamnosidase C-terminal" evidence="7">
    <location>
        <begin position="780"/>
        <end position="843"/>
    </location>
</feature>
<dbReference type="InterPro" id="IPR012341">
    <property type="entry name" value="6hp_glycosidase-like_sf"/>
</dbReference>
<dbReference type="Gene3D" id="2.60.40.10">
    <property type="entry name" value="Immunoglobulins"/>
    <property type="match status" value="1"/>
</dbReference>
<dbReference type="EC" id="3.2.1.40" evidence="2"/>
<dbReference type="Pfam" id="PF25788">
    <property type="entry name" value="Ig_Rha78A_N"/>
    <property type="match status" value="1"/>
</dbReference>
<dbReference type="Pfam" id="PF17390">
    <property type="entry name" value="Bac_rhamnosid_C"/>
    <property type="match status" value="1"/>
</dbReference>
<dbReference type="GO" id="GO:0016787">
    <property type="term" value="F:hydrolase activity"/>
    <property type="evidence" value="ECO:0007669"/>
    <property type="project" value="UniProtKB-KW"/>
</dbReference>
<dbReference type="InterPro" id="IPR035396">
    <property type="entry name" value="Bac_rhamnosid6H"/>
</dbReference>
<evidence type="ECO:0000313" key="9">
    <source>
        <dbReference type="Proteomes" id="UP001524460"/>
    </source>
</evidence>
<dbReference type="PANTHER" id="PTHR33307:SF6">
    <property type="entry name" value="ALPHA-RHAMNOSIDASE (EUROFUNG)-RELATED"/>
    <property type="match status" value="1"/>
</dbReference>
<dbReference type="Gene3D" id="2.60.120.260">
    <property type="entry name" value="Galactose-binding domain-like"/>
    <property type="match status" value="2"/>
</dbReference>